<sequence length="147" mass="15255">MKAAVLVPALAVAALAGAIQGRDGHCGGDNCARQVTGTRPGLTPISSRRADCSNFMKTTVVPDATTTTITVTATHGETRHVRRDGALEYRAATEAPTVIPAYAPGCRELRNYSSACSCWGITAVATTAARATKTETVTVTTDACEDL</sequence>
<organism evidence="2 3">
    <name type="scientific">Ophiocordyceps sinensis</name>
    <dbReference type="NCBI Taxonomy" id="72228"/>
    <lineage>
        <taxon>Eukaryota</taxon>
        <taxon>Fungi</taxon>
        <taxon>Dikarya</taxon>
        <taxon>Ascomycota</taxon>
        <taxon>Pezizomycotina</taxon>
        <taxon>Sordariomycetes</taxon>
        <taxon>Hypocreomycetidae</taxon>
        <taxon>Hypocreales</taxon>
        <taxon>Ophiocordycipitaceae</taxon>
        <taxon>Ophiocordyceps</taxon>
    </lineage>
</organism>
<protein>
    <submittedName>
        <fullName evidence="2">Uncharacterized protein</fullName>
    </submittedName>
</protein>
<dbReference type="AlphaFoldDB" id="A0A8H4PM92"/>
<keyword evidence="1" id="KW-0732">Signal</keyword>
<dbReference type="Proteomes" id="UP000557566">
    <property type="component" value="Unassembled WGS sequence"/>
</dbReference>
<gene>
    <name evidence="2" type="ORF">G6O67_007829</name>
</gene>
<comment type="caution">
    <text evidence="2">The sequence shown here is derived from an EMBL/GenBank/DDBJ whole genome shotgun (WGS) entry which is preliminary data.</text>
</comment>
<accession>A0A8H4PM92</accession>
<evidence type="ECO:0000313" key="3">
    <source>
        <dbReference type="Proteomes" id="UP000557566"/>
    </source>
</evidence>
<evidence type="ECO:0000313" key="2">
    <source>
        <dbReference type="EMBL" id="KAF4505931.1"/>
    </source>
</evidence>
<proteinExistence type="predicted"/>
<dbReference type="EMBL" id="JAAVMX010000008">
    <property type="protein sequence ID" value="KAF4505931.1"/>
    <property type="molecule type" value="Genomic_DNA"/>
</dbReference>
<dbReference type="OrthoDB" id="5596743at2759"/>
<name>A0A8H4PM92_9HYPO</name>
<evidence type="ECO:0000256" key="1">
    <source>
        <dbReference type="SAM" id="SignalP"/>
    </source>
</evidence>
<feature type="chain" id="PRO_5034053562" evidence="1">
    <location>
        <begin position="22"/>
        <end position="147"/>
    </location>
</feature>
<keyword evidence="3" id="KW-1185">Reference proteome</keyword>
<feature type="signal peptide" evidence="1">
    <location>
        <begin position="1"/>
        <end position="21"/>
    </location>
</feature>
<reference evidence="2 3" key="1">
    <citation type="journal article" date="2020" name="Genome Biol. Evol.">
        <title>A new high-quality draft genome assembly of the Chinese cordyceps Ophiocordyceps sinensis.</title>
        <authorList>
            <person name="Shu R."/>
            <person name="Zhang J."/>
            <person name="Meng Q."/>
            <person name="Zhang H."/>
            <person name="Zhou G."/>
            <person name="Li M."/>
            <person name="Wu P."/>
            <person name="Zhao Y."/>
            <person name="Chen C."/>
            <person name="Qin Q."/>
        </authorList>
    </citation>
    <scope>NUCLEOTIDE SEQUENCE [LARGE SCALE GENOMIC DNA]</scope>
    <source>
        <strain evidence="2 3">IOZ07</strain>
    </source>
</reference>